<accession>A0ABQ9G0X6</accession>
<dbReference type="Proteomes" id="UP001159363">
    <property type="component" value="Chromosome 16"/>
</dbReference>
<dbReference type="EMBL" id="JARBHB010000017">
    <property type="protein sequence ID" value="KAJ8866145.1"/>
    <property type="molecule type" value="Genomic_DNA"/>
</dbReference>
<gene>
    <name evidence="1" type="ORF">PR048_033669</name>
</gene>
<protein>
    <submittedName>
        <fullName evidence="1">Uncharacterized protein</fullName>
    </submittedName>
</protein>
<evidence type="ECO:0000313" key="2">
    <source>
        <dbReference type="Proteomes" id="UP001159363"/>
    </source>
</evidence>
<proteinExistence type="predicted"/>
<sequence>MRDSYLGEEIERNNTKEFINIKIQHRQYPKYVKTKQREILKDVFTPKQIERLNFKNKKRTWREDDDNSSFNFKEMVCLPDTQKELLSVLKGRSLSRSSRERLTVLSFDEMRVDTRMCYDQREDR</sequence>
<evidence type="ECO:0000313" key="1">
    <source>
        <dbReference type="EMBL" id="KAJ8866145.1"/>
    </source>
</evidence>
<reference evidence="1 2" key="1">
    <citation type="submission" date="2023-02" db="EMBL/GenBank/DDBJ databases">
        <title>LHISI_Scaffold_Assembly.</title>
        <authorList>
            <person name="Stuart O.P."/>
            <person name="Cleave R."/>
            <person name="Magrath M.J.L."/>
            <person name="Mikheyev A.S."/>
        </authorList>
    </citation>
    <scope>NUCLEOTIDE SEQUENCE [LARGE SCALE GENOMIC DNA]</scope>
    <source>
        <strain evidence="1">Daus_M_001</strain>
        <tissue evidence="1">Leg muscle</tissue>
    </source>
</reference>
<name>A0ABQ9G0X6_9NEOP</name>
<keyword evidence="2" id="KW-1185">Reference proteome</keyword>
<comment type="caution">
    <text evidence="1">The sequence shown here is derived from an EMBL/GenBank/DDBJ whole genome shotgun (WGS) entry which is preliminary data.</text>
</comment>
<organism evidence="1 2">
    <name type="scientific">Dryococelus australis</name>
    <dbReference type="NCBI Taxonomy" id="614101"/>
    <lineage>
        <taxon>Eukaryota</taxon>
        <taxon>Metazoa</taxon>
        <taxon>Ecdysozoa</taxon>
        <taxon>Arthropoda</taxon>
        <taxon>Hexapoda</taxon>
        <taxon>Insecta</taxon>
        <taxon>Pterygota</taxon>
        <taxon>Neoptera</taxon>
        <taxon>Polyneoptera</taxon>
        <taxon>Phasmatodea</taxon>
        <taxon>Verophasmatodea</taxon>
        <taxon>Anareolatae</taxon>
        <taxon>Phasmatidae</taxon>
        <taxon>Eurycanthinae</taxon>
        <taxon>Dryococelus</taxon>
    </lineage>
</organism>